<dbReference type="SUPFAM" id="SSF53613">
    <property type="entry name" value="Ribokinase-like"/>
    <property type="match status" value="1"/>
</dbReference>
<gene>
    <name evidence="4" type="ordered locus">Namu_3966</name>
</gene>
<proteinExistence type="predicted"/>
<dbReference type="Gene3D" id="3.40.1190.20">
    <property type="match status" value="1"/>
</dbReference>
<keyword evidence="5" id="KW-1185">Reference proteome</keyword>
<dbReference type="KEGG" id="nml:Namu_3966"/>
<feature type="domain" description="Carbohydrate kinase PfkB" evidence="3">
    <location>
        <begin position="2"/>
        <end position="322"/>
    </location>
</feature>
<dbReference type="InParanoid" id="C8XH27"/>
<protein>
    <submittedName>
        <fullName evidence="4">PfkB domain protein</fullName>
    </submittedName>
</protein>
<dbReference type="HOGENOM" id="CLU_404304_0_0_11"/>
<dbReference type="InterPro" id="IPR011611">
    <property type="entry name" value="PfkB_dom"/>
</dbReference>
<evidence type="ECO:0000313" key="4">
    <source>
        <dbReference type="EMBL" id="ACV80258.1"/>
    </source>
</evidence>
<dbReference type="SUPFAM" id="SSF51182">
    <property type="entry name" value="RmlC-like cupins"/>
    <property type="match status" value="1"/>
</dbReference>
<dbReference type="Gene3D" id="2.60.120.10">
    <property type="entry name" value="Jelly Rolls"/>
    <property type="match status" value="2"/>
</dbReference>
<dbReference type="AlphaFoldDB" id="C8XH27"/>
<reference evidence="5" key="1">
    <citation type="submission" date="2009-09" db="EMBL/GenBank/DDBJ databases">
        <title>The complete genome of Nakamurella multipartita DSM 44233.</title>
        <authorList>
            <consortium name="US DOE Joint Genome Institute (JGI-PGF)"/>
            <person name="Lucas S."/>
            <person name="Copeland A."/>
            <person name="Lapidus A."/>
            <person name="Glavina del Rio T."/>
            <person name="Dalin E."/>
            <person name="Tice H."/>
            <person name="Bruce D."/>
            <person name="Goodwin L."/>
            <person name="Pitluck S."/>
            <person name="Kyrpides N."/>
            <person name="Mavromatis K."/>
            <person name="Ivanova N."/>
            <person name="Ovchinnikova G."/>
            <person name="Sims D."/>
            <person name="Meincke L."/>
            <person name="Brettin T."/>
            <person name="Detter J.C."/>
            <person name="Han C."/>
            <person name="Larimer F."/>
            <person name="Land M."/>
            <person name="Hauser L."/>
            <person name="Markowitz V."/>
            <person name="Cheng J.-F."/>
            <person name="Hugenholtz P."/>
            <person name="Woyke T."/>
            <person name="Wu D."/>
            <person name="Klenk H.-P."/>
            <person name="Eisen J.A."/>
        </authorList>
    </citation>
    <scope>NUCLEOTIDE SEQUENCE [LARGE SCALE GENOMIC DNA]</scope>
    <source>
        <strain evidence="5">ATCC 700099 / DSM 44233 / CIP 104796 / JCM 9543 / NBRC 105858 / Y-104</strain>
    </source>
</reference>
<accession>C8XH27</accession>
<name>C8XH27_NAKMY</name>
<dbReference type="eggNOG" id="COG0524">
    <property type="taxonomic scope" value="Bacteria"/>
</dbReference>
<evidence type="ECO:0000256" key="2">
    <source>
        <dbReference type="ARBA" id="ARBA00022833"/>
    </source>
</evidence>
<evidence type="ECO:0000259" key="3">
    <source>
        <dbReference type="Pfam" id="PF00294"/>
    </source>
</evidence>
<dbReference type="GO" id="GO:0046872">
    <property type="term" value="F:metal ion binding"/>
    <property type="evidence" value="ECO:0007669"/>
    <property type="project" value="UniProtKB-KW"/>
</dbReference>
<dbReference type="InterPro" id="IPR011051">
    <property type="entry name" value="RmlC_Cupin_sf"/>
</dbReference>
<evidence type="ECO:0000313" key="5">
    <source>
        <dbReference type="Proteomes" id="UP000002218"/>
    </source>
</evidence>
<keyword evidence="2" id="KW-0862">Zinc</keyword>
<sequence length="680" mass="69458">MHTIAVAGHICVDVTPELGPTAQLTPGRLIEVGPLALELGGCVANTARALGALGVPVLASALTGDDELGRYAQRAVAELPGVTGRLTACPGRATSYSLVLEPPRTDRTFWHHTGVNCDFTGASVDLDGADLLHVGYPSLLPGLLTDGGTPLVELLGRARAAGLTTSIDLAVVDPDSAAGRLDWAAILARVLPLVDIVSPSADDLVSALRLTEPVTPALVETLADRLIGWGAAVVAVSAGAGGVRLRAGSADRLAAAGRVLAPLAGRWAGAARWQAPIAVETVATTNGAGDACTAGLLAAIARGADPRSAALVAVGAAAAAVAGRRPTPDEVLARVPAAGAVLGDEGPARPPAGPIVLPANQPRDRFYRGGSRIAAFRGDAAPPPNTPEDWVGSTTCVRGQDPTGRTVLPDGADLATAIAADPEYWLGAAHLARYGVDTKLLVKLLDAGQRLPVHAHPDGAFARAELGAAHGKAEAWSILAGGEVHLGLRRTVEPAELRALVDGQDTETLIELLHRVPVAPGDRVYVPPGVLHAIGEGVLLAEVQEPEDLSILLEWRDFDLDGTVDGHLGLGFDKALQAVERTGRTPAEVDALIVRSDDRAAGLPAAADEYFRLERIDVAGRAVLGDGFVVLIVVDGPLALEGPAGGVALPAGATVLLPAGCPSRQLHGQGRALIARPPAA</sequence>
<dbReference type="STRING" id="479431.Namu_3966"/>
<dbReference type="RefSeq" id="WP_015749084.1">
    <property type="nucleotide sequence ID" value="NC_013235.1"/>
</dbReference>
<dbReference type="InterPro" id="IPR029056">
    <property type="entry name" value="Ribokinase-like"/>
</dbReference>
<dbReference type="InterPro" id="IPR051804">
    <property type="entry name" value="Carb_Metab_Reg_Kinase/Isom"/>
</dbReference>
<dbReference type="PANTHER" id="PTHR42742:SF3">
    <property type="entry name" value="FRUCTOKINASE"/>
    <property type="match status" value="1"/>
</dbReference>
<keyword evidence="1" id="KW-0479">Metal-binding</keyword>
<dbReference type="PANTHER" id="PTHR42742">
    <property type="entry name" value="TRANSCRIPTIONAL REPRESSOR MPRA"/>
    <property type="match status" value="1"/>
</dbReference>
<dbReference type="Pfam" id="PF00294">
    <property type="entry name" value="PfkB"/>
    <property type="match status" value="1"/>
</dbReference>
<dbReference type="InterPro" id="IPR014710">
    <property type="entry name" value="RmlC-like_jellyroll"/>
</dbReference>
<dbReference type="CDD" id="cd07010">
    <property type="entry name" value="cupin_PMI_type_I_N_bac"/>
    <property type="match status" value="1"/>
</dbReference>
<evidence type="ECO:0000256" key="1">
    <source>
        <dbReference type="ARBA" id="ARBA00022723"/>
    </source>
</evidence>
<organism evidence="4 5">
    <name type="scientific">Nakamurella multipartita (strain ATCC 700099 / DSM 44233 / CIP 104796 / JCM 9543 / NBRC 105858 / Y-104)</name>
    <name type="common">Microsphaera multipartita</name>
    <dbReference type="NCBI Taxonomy" id="479431"/>
    <lineage>
        <taxon>Bacteria</taxon>
        <taxon>Bacillati</taxon>
        <taxon>Actinomycetota</taxon>
        <taxon>Actinomycetes</taxon>
        <taxon>Nakamurellales</taxon>
        <taxon>Nakamurellaceae</taxon>
        <taxon>Nakamurella</taxon>
    </lineage>
</organism>
<dbReference type="eggNOG" id="COG1482">
    <property type="taxonomic scope" value="Bacteria"/>
</dbReference>
<reference evidence="4 5" key="2">
    <citation type="journal article" date="2010" name="Stand. Genomic Sci.">
        <title>Complete genome sequence of Nakamurella multipartita type strain (Y-104).</title>
        <authorList>
            <person name="Tice H."/>
            <person name="Mayilraj S."/>
            <person name="Sims D."/>
            <person name="Lapidus A."/>
            <person name="Nolan M."/>
            <person name="Lucas S."/>
            <person name="Glavina Del Rio T."/>
            <person name="Copeland A."/>
            <person name="Cheng J.F."/>
            <person name="Meincke L."/>
            <person name="Bruce D."/>
            <person name="Goodwin L."/>
            <person name="Pitluck S."/>
            <person name="Ivanova N."/>
            <person name="Mavromatis K."/>
            <person name="Ovchinnikova G."/>
            <person name="Pati A."/>
            <person name="Chen A."/>
            <person name="Palaniappan K."/>
            <person name="Land M."/>
            <person name="Hauser L."/>
            <person name="Chang Y.J."/>
            <person name="Jeffries C.D."/>
            <person name="Detter J.C."/>
            <person name="Brettin T."/>
            <person name="Rohde M."/>
            <person name="Goker M."/>
            <person name="Bristow J."/>
            <person name="Eisen J.A."/>
            <person name="Markowitz V."/>
            <person name="Hugenholtz P."/>
            <person name="Kyrpides N.C."/>
            <person name="Klenk H.P."/>
            <person name="Chen F."/>
        </authorList>
    </citation>
    <scope>NUCLEOTIDE SEQUENCE [LARGE SCALE GENOMIC DNA]</scope>
    <source>
        <strain evidence="5">ATCC 700099 / DSM 44233 / CIP 104796 / JCM 9543 / NBRC 105858 / Y-104</strain>
    </source>
</reference>
<dbReference type="EMBL" id="CP001737">
    <property type="protein sequence ID" value="ACV80258.1"/>
    <property type="molecule type" value="Genomic_DNA"/>
</dbReference>
<dbReference type="Proteomes" id="UP000002218">
    <property type="component" value="Chromosome"/>
</dbReference>